<name>A0A067Q9L4_9AGAM</name>
<dbReference type="AlphaFoldDB" id="A0A067Q9L4"/>
<reference evidence="4" key="1">
    <citation type="journal article" date="2014" name="Proc. Natl. Acad. Sci. U.S.A.">
        <title>Extensive sampling of basidiomycete genomes demonstrates inadequacy of the white-rot/brown-rot paradigm for wood decay fungi.</title>
        <authorList>
            <person name="Riley R."/>
            <person name="Salamov A.A."/>
            <person name="Brown D.W."/>
            <person name="Nagy L.G."/>
            <person name="Floudas D."/>
            <person name="Held B.W."/>
            <person name="Levasseur A."/>
            <person name="Lombard V."/>
            <person name="Morin E."/>
            <person name="Otillar R."/>
            <person name="Lindquist E.A."/>
            <person name="Sun H."/>
            <person name="LaButti K.M."/>
            <person name="Schmutz J."/>
            <person name="Jabbour D."/>
            <person name="Luo H."/>
            <person name="Baker S.E."/>
            <person name="Pisabarro A.G."/>
            <person name="Walton J.D."/>
            <person name="Blanchette R.A."/>
            <person name="Henrissat B."/>
            <person name="Martin F."/>
            <person name="Cullen D."/>
            <person name="Hibbett D.S."/>
            <person name="Grigoriev I.V."/>
        </authorList>
    </citation>
    <scope>NUCLEOTIDE SEQUENCE [LARGE SCALE GENOMIC DNA]</scope>
    <source>
        <strain evidence="4">MUCL 33604</strain>
    </source>
</reference>
<sequence length="245" mass="26296">MPVSIPFVAIILALIATQVLAGPVPMPMPLRAADYHNERGQLSRKNRTNEHVTSTSNKPTRYATSVYGPTSGSRRAADSLVGDINILNTYYSQACDSSSNIKRLASESASKSDNDPAFQQQCASELTSFYSSMQGAQSTITQLGGSAGLANYDRQNDVETMLKNIVNLNKDTLSYLDVIVYNIPTLGPILGPIVYELKCLIDLILDAVENMSDALVNALQPSLESLLGQATTSTCNLVDVAGICI</sequence>
<proteinExistence type="predicted"/>
<evidence type="ECO:0000313" key="3">
    <source>
        <dbReference type="EMBL" id="KDQ63743.1"/>
    </source>
</evidence>
<protein>
    <recommendedName>
        <fullName evidence="5">Secreted protein</fullName>
    </recommendedName>
</protein>
<gene>
    <name evidence="3" type="ORF">JAAARDRAFT_389712</name>
</gene>
<keyword evidence="4" id="KW-1185">Reference proteome</keyword>
<keyword evidence="2" id="KW-0732">Signal</keyword>
<organism evidence="3 4">
    <name type="scientific">Jaapia argillacea MUCL 33604</name>
    <dbReference type="NCBI Taxonomy" id="933084"/>
    <lineage>
        <taxon>Eukaryota</taxon>
        <taxon>Fungi</taxon>
        <taxon>Dikarya</taxon>
        <taxon>Basidiomycota</taxon>
        <taxon>Agaricomycotina</taxon>
        <taxon>Agaricomycetes</taxon>
        <taxon>Agaricomycetidae</taxon>
        <taxon>Jaapiales</taxon>
        <taxon>Jaapiaceae</taxon>
        <taxon>Jaapia</taxon>
    </lineage>
</organism>
<dbReference type="EMBL" id="KL197710">
    <property type="protein sequence ID" value="KDQ63743.1"/>
    <property type="molecule type" value="Genomic_DNA"/>
</dbReference>
<dbReference type="HOGENOM" id="CLU_090701_0_0_1"/>
<dbReference type="InParanoid" id="A0A067Q9L4"/>
<evidence type="ECO:0000313" key="4">
    <source>
        <dbReference type="Proteomes" id="UP000027265"/>
    </source>
</evidence>
<evidence type="ECO:0000256" key="2">
    <source>
        <dbReference type="SAM" id="SignalP"/>
    </source>
</evidence>
<dbReference type="Proteomes" id="UP000027265">
    <property type="component" value="Unassembled WGS sequence"/>
</dbReference>
<evidence type="ECO:0008006" key="5">
    <source>
        <dbReference type="Google" id="ProtNLM"/>
    </source>
</evidence>
<feature type="compositionally biased region" description="Polar residues" evidence="1">
    <location>
        <begin position="51"/>
        <end position="70"/>
    </location>
</feature>
<feature type="chain" id="PRO_5001643856" description="Secreted protein" evidence="2">
    <location>
        <begin position="22"/>
        <end position="245"/>
    </location>
</feature>
<feature type="signal peptide" evidence="2">
    <location>
        <begin position="1"/>
        <end position="21"/>
    </location>
</feature>
<dbReference type="OrthoDB" id="2497682at2759"/>
<accession>A0A067Q9L4</accession>
<feature type="region of interest" description="Disordered" evidence="1">
    <location>
        <begin position="41"/>
        <end position="70"/>
    </location>
</feature>
<evidence type="ECO:0000256" key="1">
    <source>
        <dbReference type="SAM" id="MobiDB-lite"/>
    </source>
</evidence>